<keyword evidence="1 3" id="KW-0996">Nickel insertion</keyword>
<organism evidence="4 5">
    <name type="scientific">Pontibaca salina</name>
    <dbReference type="NCBI Taxonomy" id="2795731"/>
    <lineage>
        <taxon>Bacteria</taxon>
        <taxon>Pseudomonadati</taxon>
        <taxon>Pseudomonadota</taxon>
        <taxon>Alphaproteobacteria</taxon>
        <taxon>Rhodobacterales</taxon>
        <taxon>Roseobacteraceae</taxon>
        <taxon>Pontibaca</taxon>
    </lineage>
</organism>
<evidence type="ECO:0000313" key="5">
    <source>
        <dbReference type="Proteomes" id="UP000613255"/>
    </source>
</evidence>
<evidence type="ECO:0000256" key="1">
    <source>
        <dbReference type="ARBA" id="ARBA00022988"/>
    </source>
</evidence>
<comment type="caution">
    <text evidence="4">The sequence shown here is derived from an EMBL/GenBank/DDBJ whole genome shotgun (WGS) entry which is preliminary data.</text>
</comment>
<dbReference type="GO" id="GO:0005737">
    <property type="term" value="C:cytoplasm"/>
    <property type="evidence" value="ECO:0007669"/>
    <property type="project" value="UniProtKB-SubCell"/>
</dbReference>
<dbReference type="RefSeq" id="WP_198685982.1">
    <property type="nucleotide sequence ID" value="NZ_JAEIJD010000006.1"/>
</dbReference>
<dbReference type="PANTHER" id="PTHR33620:SF1">
    <property type="entry name" value="UREASE ACCESSORY PROTEIN F"/>
    <property type="match status" value="1"/>
</dbReference>
<dbReference type="HAMAP" id="MF_01385">
    <property type="entry name" value="UreF"/>
    <property type="match status" value="1"/>
</dbReference>
<sequence length="227" mass="24692">MTDRYLSDLAMLQHGDSAFPSGAVSFSWGLEALVNRNSVNDARGVEDFLRAQLEGRWASIDRSILVHAHAAWDNLNRLVTLDGLMDSQSLATELRMGSRRIGRAFLSVHIRLGTLGAAALNENVANGMLYGHAPVVQGAIWREMGFTAEQAQLMAAHGLCSSLLGAAVRLSVIGHFDAQVIRTEITSCIAEIITTPPCKPEEAHGFTPQIEIASMLHETDQSRLFVN</sequence>
<dbReference type="Gene3D" id="1.10.4190.10">
    <property type="entry name" value="Urease accessory protein UreF"/>
    <property type="match status" value="1"/>
</dbReference>
<dbReference type="InterPro" id="IPR002639">
    <property type="entry name" value="UreF"/>
</dbReference>
<comment type="subcellular location">
    <subcellularLocation>
        <location evidence="3">Cytoplasm</location>
    </subcellularLocation>
</comment>
<dbReference type="PANTHER" id="PTHR33620">
    <property type="entry name" value="UREASE ACCESSORY PROTEIN F"/>
    <property type="match status" value="1"/>
</dbReference>
<dbReference type="GO" id="GO:0016151">
    <property type="term" value="F:nickel cation binding"/>
    <property type="evidence" value="ECO:0007669"/>
    <property type="project" value="UniProtKB-UniRule"/>
</dbReference>
<comment type="function">
    <text evidence="3">Required for maturation of urease via the functional incorporation of the urease nickel metallocenter.</text>
</comment>
<comment type="similarity">
    <text evidence="3">Belongs to the UreF family.</text>
</comment>
<evidence type="ECO:0000256" key="2">
    <source>
        <dbReference type="ARBA" id="ARBA00023186"/>
    </source>
</evidence>
<proteinExistence type="inferred from homology"/>
<reference evidence="4" key="1">
    <citation type="submission" date="2020-12" db="EMBL/GenBank/DDBJ databases">
        <title>Pontibaca salina gen. nov., sp. nov., isolated from marine sediment.</title>
        <authorList>
            <person name="Bo J."/>
            <person name="Wang S."/>
            <person name="Song X."/>
            <person name="Du Z."/>
        </authorList>
    </citation>
    <scope>NUCLEOTIDE SEQUENCE</scope>
    <source>
        <strain evidence="4">S1109L</strain>
    </source>
</reference>
<evidence type="ECO:0000313" key="4">
    <source>
        <dbReference type="EMBL" id="MBI6629952.1"/>
    </source>
</evidence>
<dbReference type="Pfam" id="PF01730">
    <property type="entry name" value="UreF"/>
    <property type="match status" value="1"/>
</dbReference>
<keyword evidence="5" id="KW-1185">Reference proteome</keyword>
<dbReference type="InterPro" id="IPR038277">
    <property type="entry name" value="UreF_sf"/>
</dbReference>
<dbReference type="PIRSF" id="PIRSF009467">
    <property type="entry name" value="Ureas_acces_UreF"/>
    <property type="match status" value="1"/>
</dbReference>
<dbReference type="Proteomes" id="UP000613255">
    <property type="component" value="Unassembled WGS sequence"/>
</dbReference>
<comment type="subunit">
    <text evidence="3">UreD, UreF and UreG form a complex that acts as a GTP-hydrolysis-dependent molecular chaperone, activating the urease apoprotein by helping to assemble the nickel containing metallocenter of UreC. The UreE protein probably delivers the nickel.</text>
</comment>
<gene>
    <name evidence="3" type="primary">ureF</name>
    <name evidence="4" type="ORF">JAO82_08655</name>
</gene>
<keyword evidence="2 3" id="KW-0143">Chaperone</keyword>
<keyword evidence="3" id="KW-0963">Cytoplasm</keyword>
<protein>
    <recommendedName>
        <fullName evidence="3">Urease accessory protein UreF</fullName>
    </recommendedName>
</protein>
<accession>A0A934LYN0</accession>
<dbReference type="EMBL" id="JAEIJD010000006">
    <property type="protein sequence ID" value="MBI6629952.1"/>
    <property type="molecule type" value="Genomic_DNA"/>
</dbReference>
<dbReference type="AlphaFoldDB" id="A0A934LYN0"/>
<name>A0A934LYN0_9RHOB</name>
<evidence type="ECO:0000256" key="3">
    <source>
        <dbReference type="HAMAP-Rule" id="MF_01385"/>
    </source>
</evidence>